<reference evidence="6" key="2">
    <citation type="submission" date="2023-05" db="EMBL/GenBank/DDBJ databases">
        <authorList>
            <consortium name="Lawrence Berkeley National Laboratory"/>
            <person name="Steindorff A."/>
            <person name="Hensen N."/>
            <person name="Bonometti L."/>
            <person name="Westerberg I."/>
            <person name="Brannstrom I.O."/>
            <person name="Guillou S."/>
            <person name="Cros-Aarteil S."/>
            <person name="Calhoun S."/>
            <person name="Haridas S."/>
            <person name="Kuo A."/>
            <person name="Mondo S."/>
            <person name="Pangilinan J."/>
            <person name="Riley R."/>
            <person name="Labutti K."/>
            <person name="Andreopoulos B."/>
            <person name="Lipzen A."/>
            <person name="Chen C."/>
            <person name="Yanf M."/>
            <person name="Daum C."/>
            <person name="Ng V."/>
            <person name="Clum A."/>
            <person name="Ohm R."/>
            <person name="Martin F."/>
            <person name="Silar P."/>
            <person name="Natvig D."/>
            <person name="Lalanne C."/>
            <person name="Gautier V."/>
            <person name="Ament-Velasquez S.L."/>
            <person name="Kruys A."/>
            <person name="Hutchinson M.I."/>
            <person name="Powell A.J."/>
            <person name="Barry K."/>
            <person name="Miller A.N."/>
            <person name="Grigoriev I.V."/>
            <person name="Debuchy R."/>
            <person name="Gladieux P."/>
            <person name="Thoren M.H."/>
            <person name="Johannesson H."/>
        </authorList>
    </citation>
    <scope>NUCLEOTIDE SEQUENCE</scope>
    <source>
        <strain evidence="6">CBS 103.79</strain>
    </source>
</reference>
<keyword evidence="4" id="KW-0560">Oxidoreductase</keyword>
<dbReference type="InterPro" id="IPR036188">
    <property type="entry name" value="FAD/NAD-bd_sf"/>
</dbReference>
<sequence length="450" mass="48132">MPPSRPNPPHLALIGAGITGTTLSLALTRRNISHTLYEQSPFPSEVGAGLGFGANAARAMEVIDPALARVFVAGRTGADVRASFAGSGNGNGGEPVWIEFVDGTAEGDEAVFTVFARGGEGHGAVHRAKWLGVLMGRVAGGVVRFGKRLERIGVGEGARGRMLLRFADGTVEEADAVIGCDGVKSRVRELMVHGEGENVQAAKCSYSGKYAYRCMIPMAKAVEAVGSNRAGVSSLWMGHGRHVLTFPVGEPGPDQLLNLVAFVTDSSKTWPSADARSLTLPTMRDDALRDFEQGGFGPSWGLFDLAAHPLPRFHFGRILVIGDAAHASTPHHGSGAGFCIEDVAVLASLLEELDDPASHQTDLEAVFAAFDASRRERDQWLVQSSRRAADVYEWRLPGTGRGHFEAMREGIQARQGVCWGINLDRAIREAKEYLRSRRVGGPREKGVDCA</sequence>
<keyword evidence="7" id="KW-1185">Reference proteome</keyword>
<evidence type="ECO:0000256" key="3">
    <source>
        <dbReference type="ARBA" id="ARBA00022827"/>
    </source>
</evidence>
<proteinExistence type="inferred from homology"/>
<dbReference type="GO" id="GO:0016491">
    <property type="term" value="F:oxidoreductase activity"/>
    <property type="evidence" value="ECO:0007669"/>
    <property type="project" value="UniProtKB-KW"/>
</dbReference>
<dbReference type="SUPFAM" id="SSF54373">
    <property type="entry name" value="FAD-linked reductases, C-terminal domain"/>
    <property type="match status" value="1"/>
</dbReference>
<comment type="similarity">
    <text evidence="1">Belongs to the paxM FAD-dependent monooxygenase family.</text>
</comment>
<dbReference type="Pfam" id="PF01494">
    <property type="entry name" value="FAD_binding_3"/>
    <property type="match status" value="1"/>
</dbReference>
<protein>
    <recommendedName>
        <fullName evidence="5">FAD-binding domain-containing protein</fullName>
    </recommendedName>
</protein>
<dbReference type="InterPro" id="IPR051104">
    <property type="entry name" value="FAD_monoxygenase"/>
</dbReference>
<organism evidence="6 7">
    <name type="scientific">Staphylotrichum tortipilum</name>
    <dbReference type="NCBI Taxonomy" id="2831512"/>
    <lineage>
        <taxon>Eukaryota</taxon>
        <taxon>Fungi</taxon>
        <taxon>Dikarya</taxon>
        <taxon>Ascomycota</taxon>
        <taxon>Pezizomycotina</taxon>
        <taxon>Sordariomycetes</taxon>
        <taxon>Sordariomycetidae</taxon>
        <taxon>Sordariales</taxon>
        <taxon>Chaetomiaceae</taxon>
        <taxon>Staphylotrichum</taxon>
    </lineage>
</organism>
<dbReference type="InterPro" id="IPR002938">
    <property type="entry name" value="FAD-bd"/>
</dbReference>
<dbReference type="Gene3D" id="3.50.50.60">
    <property type="entry name" value="FAD/NAD(P)-binding domain"/>
    <property type="match status" value="1"/>
</dbReference>
<dbReference type="AlphaFoldDB" id="A0AAN6MJC4"/>
<evidence type="ECO:0000313" key="7">
    <source>
        <dbReference type="Proteomes" id="UP001303889"/>
    </source>
</evidence>
<dbReference type="PANTHER" id="PTHR46720:SF3">
    <property type="entry name" value="FAD-BINDING DOMAIN-CONTAINING PROTEIN-RELATED"/>
    <property type="match status" value="1"/>
</dbReference>
<gene>
    <name evidence="6" type="ORF">C8A05DRAFT_45078</name>
</gene>
<reference evidence="6" key="1">
    <citation type="journal article" date="2023" name="Mol. Phylogenet. Evol.">
        <title>Genome-scale phylogeny and comparative genomics of the fungal order Sordariales.</title>
        <authorList>
            <person name="Hensen N."/>
            <person name="Bonometti L."/>
            <person name="Westerberg I."/>
            <person name="Brannstrom I.O."/>
            <person name="Guillou S."/>
            <person name="Cros-Aarteil S."/>
            <person name="Calhoun S."/>
            <person name="Haridas S."/>
            <person name="Kuo A."/>
            <person name="Mondo S."/>
            <person name="Pangilinan J."/>
            <person name="Riley R."/>
            <person name="LaButti K."/>
            <person name="Andreopoulos B."/>
            <person name="Lipzen A."/>
            <person name="Chen C."/>
            <person name="Yan M."/>
            <person name="Daum C."/>
            <person name="Ng V."/>
            <person name="Clum A."/>
            <person name="Steindorff A."/>
            <person name="Ohm R.A."/>
            <person name="Martin F."/>
            <person name="Silar P."/>
            <person name="Natvig D.O."/>
            <person name="Lalanne C."/>
            <person name="Gautier V."/>
            <person name="Ament-Velasquez S.L."/>
            <person name="Kruys A."/>
            <person name="Hutchinson M.I."/>
            <person name="Powell A.J."/>
            <person name="Barry K."/>
            <person name="Miller A.N."/>
            <person name="Grigoriev I.V."/>
            <person name="Debuchy R."/>
            <person name="Gladieux P."/>
            <person name="Hiltunen Thoren M."/>
            <person name="Johannesson H."/>
        </authorList>
    </citation>
    <scope>NUCLEOTIDE SEQUENCE</scope>
    <source>
        <strain evidence="6">CBS 103.79</strain>
    </source>
</reference>
<name>A0AAN6MJC4_9PEZI</name>
<keyword evidence="2" id="KW-0285">Flavoprotein</keyword>
<comment type="caution">
    <text evidence="6">The sequence shown here is derived from an EMBL/GenBank/DDBJ whole genome shotgun (WGS) entry which is preliminary data.</text>
</comment>
<dbReference type="Proteomes" id="UP001303889">
    <property type="component" value="Unassembled WGS sequence"/>
</dbReference>
<evidence type="ECO:0000256" key="4">
    <source>
        <dbReference type="ARBA" id="ARBA00023002"/>
    </source>
</evidence>
<dbReference type="PRINTS" id="PR00420">
    <property type="entry name" value="RNGMNOXGNASE"/>
</dbReference>
<accession>A0AAN6MJC4</accession>
<feature type="domain" description="FAD-binding" evidence="5">
    <location>
        <begin position="173"/>
        <end position="352"/>
    </location>
</feature>
<evidence type="ECO:0000256" key="2">
    <source>
        <dbReference type="ARBA" id="ARBA00022630"/>
    </source>
</evidence>
<dbReference type="GO" id="GO:0071949">
    <property type="term" value="F:FAD binding"/>
    <property type="evidence" value="ECO:0007669"/>
    <property type="project" value="InterPro"/>
</dbReference>
<dbReference type="EMBL" id="MU855597">
    <property type="protein sequence ID" value="KAK3901228.1"/>
    <property type="molecule type" value="Genomic_DNA"/>
</dbReference>
<dbReference type="SUPFAM" id="SSF51905">
    <property type="entry name" value="FAD/NAD(P)-binding domain"/>
    <property type="match status" value="1"/>
</dbReference>
<dbReference type="GO" id="GO:0044550">
    <property type="term" value="P:secondary metabolite biosynthetic process"/>
    <property type="evidence" value="ECO:0007669"/>
    <property type="project" value="TreeGrafter"/>
</dbReference>
<dbReference type="PANTHER" id="PTHR46720">
    <property type="entry name" value="HYDROXYLASE, PUTATIVE (AFU_ORTHOLOGUE AFUA_3G01460)-RELATED"/>
    <property type="match status" value="1"/>
</dbReference>
<keyword evidence="3" id="KW-0274">FAD</keyword>
<evidence type="ECO:0000259" key="5">
    <source>
        <dbReference type="Pfam" id="PF01494"/>
    </source>
</evidence>
<evidence type="ECO:0000313" key="6">
    <source>
        <dbReference type="EMBL" id="KAK3901228.1"/>
    </source>
</evidence>
<evidence type="ECO:0000256" key="1">
    <source>
        <dbReference type="ARBA" id="ARBA00007992"/>
    </source>
</evidence>